<reference evidence="2 3" key="1">
    <citation type="submission" date="2021-03" db="EMBL/GenBank/DDBJ databases">
        <title>Geobacter metallireducens gen. nov. sp. nov., a microorganism capable of coupling the complete oxidation of organic compounds to the reduction of iron and other metals.</title>
        <authorList>
            <person name="Li Y."/>
        </authorList>
    </citation>
    <scope>NUCLEOTIDE SEQUENCE [LARGE SCALE GENOMIC DNA]</scope>
    <source>
        <strain evidence="2 3">Jerry-YX</strain>
    </source>
</reference>
<dbReference type="InterPro" id="IPR036280">
    <property type="entry name" value="Multihaem_cyt_sf"/>
</dbReference>
<keyword evidence="3" id="KW-1185">Reference proteome</keyword>
<sequence length="75" mass="8368">MYRKLCRLTIGIFSVAVLAGCPSRVERYSPRIPDSAAHRQAVQQKNCLECHEVASVPHHSNSDDCTKCHIICRGC</sequence>
<feature type="signal peptide" evidence="1">
    <location>
        <begin position="1"/>
        <end position="19"/>
    </location>
</feature>
<dbReference type="RefSeq" id="WP_207164513.1">
    <property type="nucleotide sequence ID" value="NZ_CP071382.1"/>
</dbReference>
<organism evidence="2 3">
    <name type="scientific">Geobacter benzoatilyticus</name>
    <dbReference type="NCBI Taxonomy" id="2815309"/>
    <lineage>
        <taxon>Bacteria</taxon>
        <taxon>Pseudomonadati</taxon>
        <taxon>Thermodesulfobacteriota</taxon>
        <taxon>Desulfuromonadia</taxon>
        <taxon>Geobacterales</taxon>
        <taxon>Geobacteraceae</taxon>
        <taxon>Geobacter</taxon>
    </lineage>
</organism>
<evidence type="ECO:0000256" key="1">
    <source>
        <dbReference type="SAM" id="SignalP"/>
    </source>
</evidence>
<dbReference type="PROSITE" id="PS51257">
    <property type="entry name" value="PROKAR_LIPOPROTEIN"/>
    <property type="match status" value="1"/>
</dbReference>
<dbReference type="EMBL" id="CP071382">
    <property type="protein sequence ID" value="QSV46734.1"/>
    <property type="molecule type" value="Genomic_DNA"/>
</dbReference>
<accession>A0ABX7Q5L8</accession>
<dbReference type="Proteomes" id="UP000663651">
    <property type="component" value="Chromosome"/>
</dbReference>
<dbReference type="SUPFAM" id="SSF48695">
    <property type="entry name" value="Multiheme cytochromes"/>
    <property type="match status" value="1"/>
</dbReference>
<keyword evidence="1" id="KW-0732">Signal</keyword>
<gene>
    <name evidence="2" type="ORF">JZM60_05535</name>
</gene>
<feature type="chain" id="PRO_5046641191" evidence="1">
    <location>
        <begin position="20"/>
        <end position="75"/>
    </location>
</feature>
<protein>
    <submittedName>
        <fullName evidence="2">Uncharacterized protein</fullName>
    </submittedName>
</protein>
<evidence type="ECO:0000313" key="2">
    <source>
        <dbReference type="EMBL" id="QSV46734.1"/>
    </source>
</evidence>
<name>A0ABX7Q5L8_9BACT</name>
<proteinExistence type="predicted"/>
<evidence type="ECO:0000313" key="3">
    <source>
        <dbReference type="Proteomes" id="UP000663651"/>
    </source>
</evidence>